<dbReference type="Proteomes" id="UP001651158">
    <property type="component" value="Unassembled WGS sequence"/>
</dbReference>
<name>A0ABR4QTK1_9CEST</name>
<keyword evidence="2" id="KW-1185">Reference proteome</keyword>
<organism evidence="1 2">
    <name type="scientific">Taenia crassiceps</name>
    <dbReference type="NCBI Taxonomy" id="6207"/>
    <lineage>
        <taxon>Eukaryota</taxon>
        <taxon>Metazoa</taxon>
        <taxon>Spiralia</taxon>
        <taxon>Lophotrochozoa</taxon>
        <taxon>Platyhelminthes</taxon>
        <taxon>Cestoda</taxon>
        <taxon>Eucestoda</taxon>
        <taxon>Cyclophyllidea</taxon>
        <taxon>Taeniidae</taxon>
        <taxon>Taenia</taxon>
    </lineage>
</organism>
<reference evidence="1 2" key="1">
    <citation type="journal article" date="2022" name="Front. Cell. Infect. Microbiol.">
        <title>The Genomes of Two Strains of Taenia crassiceps the Animal Model for the Study of Human Cysticercosis.</title>
        <authorList>
            <person name="Bobes R.J."/>
            <person name="Estrada K."/>
            <person name="Rios-Valencia D.G."/>
            <person name="Calderon-Gallegos A."/>
            <person name="de la Torre P."/>
            <person name="Carrero J.C."/>
            <person name="Sanchez-Flores A."/>
            <person name="Laclette J.P."/>
        </authorList>
    </citation>
    <scope>NUCLEOTIDE SEQUENCE [LARGE SCALE GENOMIC DNA]</scope>
    <source>
        <strain evidence="1">WFUcys</strain>
    </source>
</reference>
<evidence type="ECO:0000313" key="1">
    <source>
        <dbReference type="EMBL" id="KAL5112888.1"/>
    </source>
</evidence>
<gene>
    <name evidence="1" type="ORF">TcWFU_009167</name>
</gene>
<proteinExistence type="predicted"/>
<dbReference type="EMBL" id="JAKROA010000001">
    <property type="protein sequence ID" value="KAL5112888.1"/>
    <property type="molecule type" value="Genomic_DNA"/>
</dbReference>
<comment type="caution">
    <text evidence="1">The sequence shown here is derived from an EMBL/GenBank/DDBJ whole genome shotgun (WGS) entry which is preliminary data.</text>
</comment>
<evidence type="ECO:0000313" key="2">
    <source>
        <dbReference type="Proteomes" id="UP001651158"/>
    </source>
</evidence>
<protein>
    <submittedName>
        <fullName evidence="1">Uncharacterized protein</fullName>
    </submittedName>
</protein>
<sequence length="96" mass="9743">MVTEEPLLLMRGFSDSIPILPVNQKGVRGGGAAGGAGVGGSVDGAVSSSDSFTTLQLRCKSKKALKGKAALHHLGISGCLKANTHFPSAHLPSSFL</sequence>
<accession>A0ABR4QTK1</accession>